<evidence type="ECO:0000256" key="1">
    <source>
        <dbReference type="SAM" id="MobiDB-lite"/>
    </source>
</evidence>
<reference evidence="2 3" key="1">
    <citation type="journal article" date="2023" name="Arcadia Sci">
        <title>De novo assembly of a long-read Amblyomma americanum tick genome.</title>
        <authorList>
            <person name="Chou S."/>
            <person name="Poskanzer K.E."/>
            <person name="Rollins M."/>
            <person name="Thuy-Boun P.S."/>
        </authorList>
    </citation>
    <scope>NUCLEOTIDE SEQUENCE [LARGE SCALE GENOMIC DNA]</scope>
    <source>
        <strain evidence="2">F_SG_1</strain>
        <tissue evidence="2">Salivary glands</tissue>
    </source>
</reference>
<feature type="region of interest" description="Disordered" evidence="1">
    <location>
        <begin position="159"/>
        <end position="194"/>
    </location>
</feature>
<gene>
    <name evidence="2" type="ORF">V5799_026422</name>
</gene>
<dbReference type="AlphaFoldDB" id="A0AAQ4DIM1"/>
<sequence length="194" mass="19430">MTSPRYGLPYSMMLADVCGEAREISSILSLVTGGPSGTMHKAAGATGIPNIVPEVPGEYSELEQPNASGYRSSAVLNVSPSAPADEARAGGYAPGALGLEGKCKPGGNGFSMFRYVSGASAGAVRQPSFGPGDPRLVVEPSPVGDGYSSILATSAQAFKPGGLTASPPEDAASAPRQVTKGDAAHLASGGPEQH</sequence>
<organism evidence="2 3">
    <name type="scientific">Amblyomma americanum</name>
    <name type="common">Lone star tick</name>
    <dbReference type="NCBI Taxonomy" id="6943"/>
    <lineage>
        <taxon>Eukaryota</taxon>
        <taxon>Metazoa</taxon>
        <taxon>Ecdysozoa</taxon>
        <taxon>Arthropoda</taxon>
        <taxon>Chelicerata</taxon>
        <taxon>Arachnida</taxon>
        <taxon>Acari</taxon>
        <taxon>Parasitiformes</taxon>
        <taxon>Ixodida</taxon>
        <taxon>Ixodoidea</taxon>
        <taxon>Ixodidae</taxon>
        <taxon>Amblyomminae</taxon>
        <taxon>Amblyomma</taxon>
    </lineage>
</organism>
<evidence type="ECO:0000313" key="2">
    <source>
        <dbReference type="EMBL" id="KAK8762311.1"/>
    </source>
</evidence>
<keyword evidence="3" id="KW-1185">Reference proteome</keyword>
<name>A0AAQ4DIM1_AMBAM</name>
<comment type="caution">
    <text evidence="2">The sequence shown here is derived from an EMBL/GenBank/DDBJ whole genome shotgun (WGS) entry which is preliminary data.</text>
</comment>
<dbReference type="EMBL" id="JARKHS020030226">
    <property type="protein sequence ID" value="KAK8762311.1"/>
    <property type="molecule type" value="Genomic_DNA"/>
</dbReference>
<proteinExistence type="predicted"/>
<dbReference type="Proteomes" id="UP001321473">
    <property type="component" value="Unassembled WGS sequence"/>
</dbReference>
<evidence type="ECO:0000313" key="3">
    <source>
        <dbReference type="Proteomes" id="UP001321473"/>
    </source>
</evidence>
<accession>A0AAQ4DIM1</accession>
<protein>
    <submittedName>
        <fullName evidence="2">Uncharacterized protein</fullName>
    </submittedName>
</protein>